<accession>A0A6G0TM19</accession>
<keyword evidence="1" id="KW-0479">Metal-binding</keyword>
<feature type="domain" description="C2H2-type" evidence="7">
    <location>
        <begin position="2"/>
        <end position="24"/>
    </location>
</feature>
<dbReference type="InterPro" id="IPR013087">
    <property type="entry name" value="Znf_C2H2_type"/>
</dbReference>
<dbReference type="PANTHER" id="PTHR24379:SF121">
    <property type="entry name" value="C2H2-TYPE DOMAIN-CONTAINING PROTEIN"/>
    <property type="match status" value="1"/>
</dbReference>
<evidence type="ECO:0000256" key="2">
    <source>
        <dbReference type="ARBA" id="ARBA00022737"/>
    </source>
</evidence>
<dbReference type="SMART" id="SM00355">
    <property type="entry name" value="ZnF_C2H2"/>
    <property type="match status" value="2"/>
</dbReference>
<proteinExistence type="predicted"/>
<dbReference type="SUPFAM" id="SSF57667">
    <property type="entry name" value="beta-beta-alpha zinc fingers"/>
    <property type="match status" value="1"/>
</dbReference>
<organism evidence="8 9">
    <name type="scientific">Aphis glycines</name>
    <name type="common">Soybean aphid</name>
    <dbReference type="NCBI Taxonomy" id="307491"/>
    <lineage>
        <taxon>Eukaryota</taxon>
        <taxon>Metazoa</taxon>
        <taxon>Ecdysozoa</taxon>
        <taxon>Arthropoda</taxon>
        <taxon>Hexapoda</taxon>
        <taxon>Insecta</taxon>
        <taxon>Pterygota</taxon>
        <taxon>Neoptera</taxon>
        <taxon>Paraneoptera</taxon>
        <taxon>Hemiptera</taxon>
        <taxon>Sternorrhyncha</taxon>
        <taxon>Aphidomorpha</taxon>
        <taxon>Aphidoidea</taxon>
        <taxon>Aphididae</taxon>
        <taxon>Aphidini</taxon>
        <taxon>Aphis</taxon>
        <taxon>Aphis</taxon>
    </lineage>
</organism>
<feature type="compositionally biased region" description="Polar residues" evidence="6">
    <location>
        <begin position="337"/>
        <end position="346"/>
    </location>
</feature>
<dbReference type="OrthoDB" id="6624563at2759"/>
<feature type="region of interest" description="Disordered" evidence="6">
    <location>
        <begin position="183"/>
        <end position="223"/>
    </location>
</feature>
<dbReference type="Gene3D" id="3.30.160.60">
    <property type="entry name" value="Classic Zinc Finger"/>
    <property type="match status" value="2"/>
</dbReference>
<feature type="compositionally biased region" description="Low complexity" evidence="6">
    <location>
        <begin position="298"/>
        <end position="311"/>
    </location>
</feature>
<dbReference type="InterPro" id="IPR036236">
    <property type="entry name" value="Znf_C2H2_sf"/>
</dbReference>
<dbReference type="PROSITE" id="PS50157">
    <property type="entry name" value="ZINC_FINGER_C2H2_2"/>
    <property type="match status" value="2"/>
</dbReference>
<keyword evidence="2" id="KW-0677">Repeat</keyword>
<keyword evidence="9" id="KW-1185">Reference proteome</keyword>
<evidence type="ECO:0000313" key="8">
    <source>
        <dbReference type="EMBL" id="KAE9535555.1"/>
    </source>
</evidence>
<reference evidence="8 9" key="1">
    <citation type="submission" date="2019-08" db="EMBL/GenBank/DDBJ databases">
        <title>The genome of the soybean aphid Biotype 1, its phylome, world population structure and adaptation to the North American continent.</title>
        <authorList>
            <person name="Giordano R."/>
            <person name="Donthu R.K."/>
            <person name="Hernandez A.G."/>
            <person name="Wright C.L."/>
            <person name="Zimin A.V."/>
        </authorList>
    </citation>
    <scope>NUCLEOTIDE SEQUENCE [LARGE SCALE GENOMIC DNA]</scope>
    <source>
        <tissue evidence="8">Whole aphids</tissue>
    </source>
</reference>
<name>A0A6G0TM19_APHGL</name>
<evidence type="ECO:0000256" key="6">
    <source>
        <dbReference type="SAM" id="MobiDB-lite"/>
    </source>
</evidence>
<protein>
    <recommendedName>
        <fullName evidence="7">C2H2-type domain-containing protein</fullName>
    </recommendedName>
</protein>
<dbReference type="AlphaFoldDB" id="A0A6G0TM19"/>
<dbReference type="FunFam" id="3.30.160.60:FF:000446">
    <property type="entry name" value="Zinc finger protein"/>
    <property type="match status" value="2"/>
</dbReference>
<keyword evidence="3 5" id="KW-0863">Zinc-finger</keyword>
<keyword evidence="4" id="KW-0862">Zinc</keyword>
<evidence type="ECO:0000256" key="4">
    <source>
        <dbReference type="ARBA" id="ARBA00022833"/>
    </source>
</evidence>
<feature type="compositionally biased region" description="Basic residues" evidence="6">
    <location>
        <begin position="418"/>
        <end position="429"/>
    </location>
</feature>
<dbReference type="GO" id="GO:0005634">
    <property type="term" value="C:nucleus"/>
    <property type="evidence" value="ECO:0007669"/>
    <property type="project" value="UniProtKB-ARBA"/>
</dbReference>
<dbReference type="Pfam" id="PF00096">
    <property type="entry name" value="zf-C2H2"/>
    <property type="match status" value="2"/>
</dbReference>
<evidence type="ECO:0000256" key="3">
    <source>
        <dbReference type="ARBA" id="ARBA00022771"/>
    </source>
</evidence>
<feature type="domain" description="C2H2-type" evidence="7">
    <location>
        <begin position="29"/>
        <end position="57"/>
    </location>
</feature>
<feature type="compositionally biased region" description="Low complexity" evidence="6">
    <location>
        <begin position="87"/>
        <end position="100"/>
    </location>
</feature>
<dbReference type="EMBL" id="VYZN01000025">
    <property type="protein sequence ID" value="KAE9535555.1"/>
    <property type="molecule type" value="Genomic_DNA"/>
</dbReference>
<dbReference type="PROSITE" id="PS00028">
    <property type="entry name" value="ZINC_FINGER_C2H2_1"/>
    <property type="match status" value="2"/>
</dbReference>
<evidence type="ECO:0000259" key="7">
    <source>
        <dbReference type="PROSITE" id="PS50157"/>
    </source>
</evidence>
<dbReference type="Proteomes" id="UP000475862">
    <property type="component" value="Unassembled WGS sequence"/>
</dbReference>
<feature type="region of interest" description="Disordered" evidence="6">
    <location>
        <begin position="79"/>
        <end position="100"/>
    </location>
</feature>
<gene>
    <name evidence="8" type="ORF">AGLY_007456</name>
</gene>
<evidence type="ECO:0000256" key="1">
    <source>
        <dbReference type="ARBA" id="ARBA00022723"/>
    </source>
</evidence>
<dbReference type="GO" id="GO:0008270">
    <property type="term" value="F:zinc ion binding"/>
    <property type="evidence" value="ECO:0007669"/>
    <property type="project" value="UniProtKB-KW"/>
</dbReference>
<feature type="region of interest" description="Disordered" evidence="6">
    <location>
        <begin position="281"/>
        <end position="429"/>
    </location>
</feature>
<dbReference type="PANTHER" id="PTHR24379">
    <property type="entry name" value="KRAB AND ZINC FINGER DOMAIN-CONTAINING"/>
    <property type="match status" value="1"/>
</dbReference>
<sequence length="429" mass="48165">MFKCEQCPSEFSRKDSLTRHKKTHDKVCFPCVQCAKSFSYQSNLVRHMKNTHNRARRDITTPQVQDVQRGEIEIAPNIIVPDQPAGPSNQPQNSNNTQNQHFSEDDLCIMDEYQPVRQSVIQFAPRIAPQIQIAPQIFVPDIQAGCSNMVAEDEICMAVMDEFENEDDLCMIAMDEYEKQNAITGDSPAIIPKKYSSPSPQYNDDNDAQPAPRQSFSPSFFDGECSQINPTQATYCVQNQESKPKPTSLPSFDCLDNTADGFDSDNFAQYPPWYNNRVMHSPPSIAVDENDGPTPFNKSPSIPKKYSSPSPQYNDDNDAQPAPRQSFSPSFFDGECSQINPTQATWAPTKPKPIDDSESLPPAIIDNHSTGHDSDNFTQTPLWYNNRVRPPPTSLAVDENDGPTSFNHSPSILDSKPTKKRSAKRKLFF</sequence>
<evidence type="ECO:0000313" key="9">
    <source>
        <dbReference type="Proteomes" id="UP000475862"/>
    </source>
</evidence>
<evidence type="ECO:0000256" key="5">
    <source>
        <dbReference type="PROSITE-ProRule" id="PRU00042"/>
    </source>
</evidence>
<comment type="caution">
    <text evidence="8">The sequence shown here is derived from an EMBL/GenBank/DDBJ whole genome shotgun (WGS) entry which is preliminary data.</text>
</comment>
<feature type="compositionally biased region" description="Polar residues" evidence="6">
    <location>
        <begin position="402"/>
        <end position="412"/>
    </location>
</feature>